<dbReference type="AlphaFoldDB" id="A0A381SML4"/>
<dbReference type="EMBL" id="UINC01003320">
    <property type="protein sequence ID" value="SVA05275.1"/>
    <property type="molecule type" value="Genomic_DNA"/>
</dbReference>
<feature type="region of interest" description="Disordered" evidence="1">
    <location>
        <begin position="76"/>
        <end position="110"/>
    </location>
</feature>
<gene>
    <name evidence="2" type="ORF">METZ01_LOCUS58129</name>
</gene>
<reference evidence="2" key="1">
    <citation type="submission" date="2018-05" db="EMBL/GenBank/DDBJ databases">
        <authorList>
            <person name="Lanie J.A."/>
            <person name="Ng W.-L."/>
            <person name="Kazmierczak K.M."/>
            <person name="Andrzejewski T.M."/>
            <person name="Davidsen T.M."/>
            <person name="Wayne K.J."/>
            <person name="Tettelin H."/>
            <person name="Glass J.I."/>
            <person name="Rusch D."/>
            <person name="Podicherti R."/>
            <person name="Tsui H.-C.T."/>
            <person name="Winkler M.E."/>
        </authorList>
    </citation>
    <scope>NUCLEOTIDE SEQUENCE</scope>
</reference>
<sequence length="146" mass="14430">MGILTLTSNDVLGVETDEQEASLDKSDHRLGKTRAEVENLALQGPFVAAGASSGIEIATAVAIGVVGAALISYGEEEAQRGKSPTSKKPQDSVFASTGSNVRSTVTTTTAGTSTTIGIATTVSTTSTTAASAGTSSASAVSSTGSM</sequence>
<accession>A0A381SML4</accession>
<proteinExistence type="predicted"/>
<protein>
    <submittedName>
        <fullName evidence="2">Uncharacterized protein</fullName>
    </submittedName>
</protein>
<feature type="compositionally biased region" description="Low complexity" evidence="1">
    <location>
        <begin position="96"/>
        <end position="110"/>
    </location>
</feature>
<name>A0A381SML4_9ZZZZ</name>
<evidence type="ECO:0000256" key="1">
    <source>
        <dbReference type="SAM" id="MobiDB-lite"/>
    </source>
</evidence>
<evidence type="ECO:0000313" key="2">
    <source>
        <dbReference type="EMBL" id="SVA05275.1"/>
    </source>
</evidence>
<organism evidence="2">
    <name type="scientific">marine metagenome</name>
    <dbReference type="NCBI Taxonomy" id="408172"/>
    <lineage>
        <taxon>unclassified sequences</taxon>
        <taxon>metagenomes</taxon>
        <taxon>ecological metagenomes</taxon>
    </lineage>
</organism>
<feature type="region of interest" description="Disordered" evidence="1">
    <location>
        <begin position="125"/>
        <end position="146"/>
    </location>
</feature>